<dbReference type="InterPro" id="IPR010131">
    <property type="entry name" value="MdtP/NodT-like"/>
</dbReference>
<keyword evidence="2" id="KW-0812">Transmembrane</keyword>
<comment type="similarity">
    <text evidence="1 2">Belongs to the outer membrane factor (OMF) (TC 1.B.17) family.</text>
</comment>
<keyword evidence="5" id="KW-1185">Reference proteome</keyword>
<organism evidence="4 5">
    <name type="scientific">Sterolibacterium denitrificans</name>
    <dbReference type="NCBI Taxonomy" id="157592"/>
    <lineage>
        <taxon>Bacteria</taxon>
        <taxon>Pseudomonadati</taxon>
        <taxon>Pseudomonadota</taxon>
        <taxon>Betaproteobacteria</taxon>
        <taxon>Nitrosomonadales</taxon>
        <taxon>Sterolibacteriaceae</taxon>
        <taxon>Sterolibacterium</taxon>
    </lineage>
</organism>
<keyword evidence="2" id="KW-1134">Transmembrane beta strand</keyword>
<dbReference type="Gene3D" id="1.20.1600.10">
    <property type="entry name" value="Outer membrane efflux proteins (OEP)"/>
    <property type="match status" value="1"/>
</dbReference>
<evidence type="ECO:0000313" key="5">
    <source>
        <dbReference type="Proteomes" id="UP000242886"/>
    </source>
</evidence>
<evidence type="ECO:0000256" key="1">
    <source>
        <dbReference type="ARBA" id="ARBA00007613"/>
    </source>
</evidence>
<evidence type="ECO:0000256" key="3">
    <source>
        <dbReference type="SAM" id="Coils"/>
    </source>
</evidence>
<dbReference type="SUPFAM" id="SSF56954">
    <property type="entry name" value="Outer membrane efflux proteins (OEP)"/>
    <property type="match status" value="1"/>
</dbReference>
<dbReference type="NCBIfam" id="TIGR01845">
    <property type="entry name" value="outer_NodT"/>
    <property type="match status" value="1"/>
</dbReference>
<dbReference type="AlphaFoldDB" id="A0A7Z7MTZ6"/>
<dbReference type="PANTHER" id="PTHR30203">
    <property type="entry name" value="OUTER MEMBRANE CATION EFFLUX PROTEIN"/>
    <property type="match status" value="1"/>
</dbReference>
<dbReference type="Proteomes" id="UP000242886">
    <property type="component" value="Chromosome SDENCHOL"/>
</dbReference>
<protein>
    <submittedName>
        <fullName evidence="4">Outer membrane protein OprM</fullName>
    </submittedName>
</protein>
<dbReference type="EMBL" id="LT837803">
    <property type="protein sequence ID" value="SMB21215.1"/>
    <property type="molecule type" value="Genomic_DNA"/>
</dbReference>
<keyword evidence="2" id="KW-0449">Lipoprotein</keyword>
<sequence length="542" mass="59156">MPLGQGVDSCSTLMINLSLKSRRFPQQAPAIHFLQIIAYPWRSELLLTDIVRLPRMMDRLDRRLPRSGQRGFILGVLTLALAACTSLVPHGELPAPPVAQRWPGDAQSGNAQGSVAAELHWRDYFAAPELVALIDTALQNNRDLRLALLRVEEARAVHGIQRAGQFPSIGAGAQGARSRLPGDLNASGRSMVGSDYEVFVGLSNWELDLWGRVRSLKEAALQEYLATEAAQRAARAALIAVVADAWLGLRELDERVALAQESLATREEAWRIFRRRNEVGAASKLELTQVETLLNHARALTARLQQARAAQAHALTLLLGAPTELASAANTRLRDEDVFMPLRAGLPADLLTVRPDILAAERRLAAARANVQAARAAFFPRIALTGSLGSASAQLDGLFAAGSRAWTFVPTLSLPIFDGGLRQANLDLAAVRSDMAVADYERTIQLAFREVADALSARQWLAQQVAIQRQSLDTQMQRARLAQLRYDHGAAAYLEVLDAQRDLLEAQQQWVQVRRSLLSSHIALYTALGGGSEHVPVVTSIP</sequence>
<dbReference type="InterPro" id="IPR003423">
    <property type="entry name" value="OMP_efflux"/>
</dbReference>
<feature type="coiled-coil region" evidence="3">
    <location>
        <begin position="249"/>
        <end position="310"/>
    </location>
</feature>
<keyword evidence="3" id="KW-0175">Coiled coil</keyword>
<gene>
    <name evidence="4" type="primary">oprM</name>
    <name evidence="4" type="ORF">SDENCHOL_10219</name>
</gene>
<name>A0A7Z7MTZ6_9PROT</name>
<accession>A0A7Z7MTZ6</accession>
<dbReference type="Gene3D" id="2.20.200.10">
    <property type="entry name" value="Outer membrane efflux proteins (OEP)"/>
    <property type="match status" value="1"/>
</dbReference>
<dbReference type="Pfam" id="PF02321">
    <property type="entry name" value="OEP"/>
    <property type="match status" value="2"/>
</dbReference>
<reference evidence="4" key="1">
    <citation type="submission" date="2017-03" db="EMBL/GenBank/DDBJ databases">
        <authorList>
            <consortium name="AG Boll"/>
        </authorList>
    </citation>
    <scope>NUCLEOTIDE SEQUENCE [LARGE SCALE GENOMIC DNA]</scope>
    <source>
        <strain evidence="4">Chol</strain>
    </source>
</reference>
<evidence type="ECO:0000313" key="4">
    <source>
        <dbReference type="EMBL" id="SMB21215.1"/>
    </source>
</evidence>
<comment type="subcellular location">
    <subcellularLocation>
        <location evidence="2">Cell membrane</location>
        <topology evidence="2">Lipid-anchor</topology>
    </subcellularLocation>
</comment>
<dbReference type="PANTHER" id="PTHR30203:SF32">
    <property type="entry name" value="CATION EFFLUX SYSTEM PROTEIN CUSC"/>
    <property type="match status" value="1"/>
</dbReference>
<keyword evidence="2" id="KW-0472">Membrane</keyword>
<keyword evidence="2" id="KW-0564">Palmitate</keyword>
<proteinExistence type="inferred from homology"/>
<dbReference type="GO" id="GO:0005886">
    <property type="term" value="C:plasma membrane"/>
    <property type="evidence" value="ECO:0007669"/>
    <property type="project" value="UniProtKB-SubCell"/>
</dbReference>
<dbReference type="GO" id="GO:0015562">
    <property type="term" value="F:efflux transmembrane transporter activity"/>
    <property type="evidence" value="ECO:0007669"/>
    <property type="project" value="InterPro"/>
</dbReference>
<evidence type="ECO:0000256" key="2">
    <source>
        <dbReference type="RuleBase" id="RU362097"/>
    </source>
</evidence>